<reference evidence="7 8" key="1">
    <citation type="submission" date="2019-03" db="EMBL/GenBank/DDBJ databases">
        <authorList>
            <person name="He R.-H."/>
        </authorList>
    </citation>
    <scope>NUCLEOTIDE SEQUENCE [LARGE SCALE GENOMIC DNA]</scope>
    <source>
        <strain evidence="8">SH 714</strain>
    </source>
</reference>
<feature type="zinc finger region" description="dksA C4-type" evidence="4">
    <location>
        <begin position="91"/>
        <end position="115"/>
    </location>
</feature>
<dbReference type="OrthoDB" id="9811543at2"/>
<dbReference type="PROSITE" id="PS51128">
    <property type="entry name" value="ZF_DKSA_2"/>
    <property type="match status" value="1"/>
</dbReference>
<accession>A0A4Y8ICY7</accession>
<dbReference type="PANTHER" id="PTHR33823:SF4">
    <property type="entry name" value="GENERAL STRESS PROTEIN 16O"/>
    <property type="match status" value="1"/>
</dbReference>
<evidence type="ECO:0000259" key="6">
    <source>
        <dbReference type="Pfam" id="PF01258"/>
    </source>
</evidence>
<dbReference type="Pfam" id="PF01258">
    <property type="entry name" value="zf-dskA_traR"/>
    <property type="match status" value="1"/>
</dbReference>
<evidence type="ECO:0000256" key="5">
    <source>
        <dbReference type="SAM" id="MobiDB-lite"/>
    </source>
</evidence>
<evidence type="ECO:0000256" key="2">
    <source>
        <dbReference type="ARBA" id="ARBA00022771"/>
    </source>
</evidence>
<gene>
    <name evidence="7" type="ORF">E3U55_15390</name>
</gene>
<dbReference type="GO" id="GO:0008270">
    <property type="term" value="F:zinc ion binding"/>
    <property type="evidence" value="ECO:0007669"/>
    <property type="project" value="UniProtKB-KW"/>
</dbReference>
<feature type="compositionally biased region" description="Polar residues" evidence="5">
    <location>
        <begin position="23"/>
        <end position="34"/>
    </location>
</feature>
<dbReference type="InterPro" id="IPR000962">
    <property type="entry name" value="Znf_DskA_TraR"/>
</dbReference>
<evidence type="ECO:0000313" key="7">
    <source>
        <dbReference type="EMBL" id="TFB13786.1"/>
    </source>
</evidence>
<keyword evidence="8" id="KW-1185">Reference proteome</keyword>
<dbReference type="SUPFAM" id="SSF109635">
    <property type="entry name" value="DnaK suppressor protein DksA, alpha-hairpin domain"/>
    <property type="match status" value="1"/>
</dbReference>
<dbReference type="InterPro" id="IPR037187">
    <property type="entry name" value="DnaK_N"/>
</dbReference>
<feature type="domain" description="Zinc finger DksA/TraR C4-type" evidence="6">
    <location>
        <begin position="86"/>
        <end position="111"/>
    </location>
</feature>
<evidence type="ECO:0000313" key="8">
    <source>
        <dbReference type="Proteomes" id="UP000297975"/>
    </source>
</evidence>
<organism evidence="7 8">
    <name type="scientific">Filobacillus milosensis</name>
    <dbReference type="NCBI Taxonomy" id="94137"/>
    <lineage>
        <taxon>Bacteria</taxon>
        <taxon>Bacillati</taxon>
        <taxon>Bacillota</taxon>
        <taxon>Bacilli</taxon>
        <taxon>Bacillales</taxon>
        <taxon>Bacillaceae</taxon>
        <taxon>Filobacillus</taxon>
    </lineage>
</organism>
<name>A0A4Y8ICY7_9BACI</name>
<keyword evidence="3" id="KW-0862">Zinc</keyword>
<keyword evidence="2" id="KW-0863">Zinc-finger</keyword>
<proteinExistence type="predicted"/>
<dbReference type="Proteomes" id="UP000297975">
    <property type="component" value="Unassembled WGS sequence"/>
</dbReference>
<dbReference type="AlphaFoldDB" id="A0A4Y8ICY7"/>
<sequence>MDEKLQQQLKEQLLEERNRAQEQIESFDNKSSFLEGSIGELNSEDQQHPGDTGTEMYEREKDLTFHRRAEEQISEIDHALEKMEKGTFGICEKTGKPIPDERLKAMPTARYRIDA</sequence>
<dbReference type="RefSeq" id="WP_134341373.1">
    <property type="nucleotide sequence ID" value="NZ_SOPW01000022.1"/>
</dbReference>
<keyword evidence="1" id="KW-0479">Metal-binding</keyword>
<dbReference type="PANTHER" id="PTHR33823">
    <property type="entry name" value="RNA POLYMERASE-BINDING TRANSCRIPTION FACTOR DKSA-RELATED"/>
    <property type="match status" value="1"/>
</dbReference>
<comment type="caution">
    <text evidence="7">The sequence shown here is derived from an EMBL/GenBank/DDBJ whole genome shotgun (WGS) entry which is preliminary data.</text>
</comment>
<dbReference type="Gene3D" id="1.20.120.910">
    <property type="entry name" value="DksA, coiled-coil domain"/>
    <property type="match status" value="1"/>
</dbReference>
<feature type="region of interest" description="Disordered" evidence="5">
    <location>
        <begin position="22"/>
        <end position="54"/>
    </location>
</feature>
<protein>
    <recommendedName>
        <fullName evidence="6">Zinc finger DksA/TraR C4-type domain-containing protein</fullName>
    </recommendedName>
</protein>
<evidence type="ECO:0000256" key="4">
    <source>
        <dbReference type="PROSITE-ProRule" id="PRU00510"/>
    </source>
</evidence>
<dbReference type="EMBL" id="SOPW01000022">
    <property type="protein sequence ID" value="TFB13786.1"/>
    <property type="molecule type" value="Genomic_DNA"/>
</dbReference>
<evidence type="ECO:0000256" key="1">
    <source>
        <dbReference type="ARBA" id="ARBA00022723"/>
    </source>
</evidence>
<evidence type="ECO:0000256" key="3">
    <source>
        <dbReference type="ARBA" id="ARBA00022833"/>
    </source>
</evidence>